<evidence type="ECO:0000313" key="12">
    <source>
        <dbReference type="Proteomes" id="UP000050795"/>
    </source>
</evidence>
<dbReference type="GO" id="GO:0005654">
    <property type="term" value="C:nucleoplasm"/>
    <property type="evidence" value="ECO:0007669"/>
    <property type="project" value="UniProtKB-SubCell"/>
</dbReference>
<comment type="subunit">
    <text evidence="11">Component of the nuclear pore complex (NPC)-associated TREX-2 complex (transcription and export complex 2). Component of the SAGA transcription coactivator-HAT complex. Within the SAGA complex, participates to a subcomplex of SAGA called the DUB module (deubiquitination module).</text>
</comment>
<proteinExistence type="inferred from homology"/>
<comment type="subcellular location">
    <subcellularLocation>
        <location evidence="1 11">Nucleus</location>
        <location evidence="1 11">Nucleoplasm</location>
    </subcellularLocation>
</comment>
<dbReference type="FunFam" id="1.10.246.140:FF:000001">
    <property type="entry name" value="Transcription and mRNA export factor ENY2"/>
    <property type="match status" value="1"/>
</dbReference>
<evidence type="ECO:0000256" key="4">
    <source>
        <dbReference type="ARBA" id="ARBA00022853"/>
    </source>
</evidence>
<evidence type="ECO:0000256" key="6">
    <source>
        <dbReference type="ARBA" id="ARBA00023010"/>
    </source>
</evidence>
<dbReference type="GO" id="GO:0006325">
    <property type="term" value="P:chromatin organization"/>
    <property type="evidence" value="ECO:0007669"/>
    <property type="project" value="UniProtKB-KW"/>
</dbReference>
<reference evidence="13" key="2">
    <citation type="submission" date="2023-11" db="UniProtKB">
        <authorList>
            <consortium name="WormBaseParasite"/>
        </authorList>
    </citation>
    <scope>IDENTIFICATION</scope>
</reference>
<comment type="function">
    <text evidence="11">Involved in mRNA export coupled transcription activation by association with both the TREX-2 and the SAGA complexes. The transcription regulatory histone acetylation (HAT) complex SAGA is a multiprotein complex that activates transcription by remodeling chromatin and mediating histone acetylation and deubiquitination. Within the SAGA complex, participates to a subcomplex that specifically deubiquitinates histones. The SAGA complex is recruited to specific gene promoters by activators, where it is required for transcription. The TREX-2 complex functions in docking export-competent ribonucleoprotein particles (mRNPs) to the nuclear entrance of the nuclear pore complex (nuclear basket). TREX-2 participates in mRNA export and accurate chromatin positioning in the nucleus by tethering genes to the nuclear periphery.</text>
</comment>
<evidence type="ECO:0000256" key="8">
    <source>
        <dbReference type="ARBA" id="ARBA00023159"/>
    </source>
</evidence>
<dbReference type="InterPro" id="IPR038212">
    <property type="entry name" value="TF_EnY2_sf"/>
</dbReference>
<evidence type="ECO:0000256" key="11">
    <source>
        <dbReference type="HAMAP-Rule" id="MF_03046"/>
    </source>
</evidence>
<organism evidence="12 13">
    <name type="scientific">Trichobilharzia regenti</name>
    <name type="common">Nasal bird schistosome</name>
    <dbReference type="NCBI Taxonomy" id="157069"/>
    <lineage>
        <taxon>Eukaryota</taxon>
        <taxon>Metazoa</taxon>
        <taxon>Spiralia</taxon>
        <taxon>Lophotrochozoa</taxon>
        <taxon>Platyhelminthes</taxon>
        <taxon>Trematoda</taxon>
        <taxon>Digenea</taxon>
        <taxon>Strigeidida</taxon>
        <taxon>Schistosomatoidea</taxon>
        <taxon>Schistosomatidae</taxon>
        <taxon>Trichobilharzia</taxon>
    </lineage>
</organism>
<dbReference type="GO" id="GO:0015031">
    <property type="term" value="P:protein transport"/>
    <property type="evidence" value="ECO:0007669"/>
    <property type="project" value="UniProtKB-KW"/>
</dbReference>
<reference evidence="12" key="1">
    <citation type="submission" date="2022-06" db="EMBL/GenBank/DDBJ databases">
        <authorList>
            <person name="Berger JAMES D."/>
            <person name="Berger JAMES D."/>
        </authorList>
    </citation>
    <scope>NUCLEOTIDE SEQUENCE [LARGE SCALE GENOMIC DNA]</scope>
</reference>
<dbReference type="Proteomes" id="UP000050795">
    <property type="component" value="Unassembled WGS sequence"/>
</dbReference>
<keyword evidence="5 11" id="KW-0653">Protein transport</keyword>
<keyword evidence="8 11" id="KW-0010">Activator</keyword>
<accession>A0AA85J6R2</accession>
<evidence type="ECO:0000256" key="2">
    <source>
        <dbReference type="ARBA" id="ARBA00022448"/>
    </source>
</evidence>
<comment type="similarity">
    <text evidence="11">Belongs to the ENY2 family.</text>
</comment>
<evidence type="ECO:0000256" key="9">
    <source>
        <dbReference type="ARBA" id="ARBA00023163"/>
    </source>
</evidence>
<keyword evidence="10 11" id="KW-0539">Nucleus</keyword>
<dbReference type="GO" id="GO:0070390">
    <property type="term" value="C:transcription export complex 2"/>
    <property type="evidence" value="ECO:0007669"/>
    <property type="project" value="UniProtKB-UniRule"/>
</dbReference>
<dbReference type="GO" id="GO:0005643">
    <property type="term" value="C:nuclear pore"/>
    <property type="evidence" value="ECO:0007669"/>
    <property type="project" value="UniProtKB-UniRule"/>
</dbReference>
<evidence type="ECO:0000256" key="1">
    <source>
        <dbReference type="ARBA" id="ARBA00004642"/>
    </source>
</evidence>
<name>A0AA85J6R2_TRIRE</name>
<keyword evidence="7 11" id="KW-0805">Transcription regulation</keyword>
<keyword evidence="4 11" id="KW-0156">Chromatin regulator</keyword>
<keyword evidence="6 11" id="KW-0811">Translocation</keyword>
<dbReference type="GO" id="GO:0006368">
    <property type="term" value="P:transcription elongation by RNA polymerase II"/>
    <property type="evidence" value="ECO:0007669"/>
    <property type="project" value="UniProtKB-UniRule"/>
</dbReference>
<keyword evidence="3 11" id="KW-0509">mRNA transport</keyword>
<evidence type="ECO:0000256" key="10">
    <source>
        <dbReference type="ARBA" id="ARBA00023242"/>
    </source>
</evidence>
<protein>
    <recommendedName>
        <fullName evidence="11">Transcription and mRNA export factor ENY2</fullName>
    </recommendedName>
    <alternativeName>
        <fullName evidence="11">Enhancer of yellow 2 transcription factor homolog</fullName>
    </alternativeName>
</protein>
<evidence type="ECO:0000256" key="5">
    <source>
        <dbReference type="ARBA" id="ARBA00022927"/>
    </source>
</evidence>
<dbReference type="Gene3D" id="1.10.246.140">
    <property type="match status" value="1"/>
</dbReference>
<keyword evidence="2 11" id="KW-0813">Transport</keyword>
<dbReference type="GO" id="GO:0000124">
    <property type="term" value="C:SAGA complex"/>
    <property type="evidence" value="ECO:0007669"/>
    <property type="project" value="UniProtKB-UniRule"/>
</dbReference>
<dbReference type="GO" id="GO:0003713">
    <property type="term" value="F:transcription coactivator activity"/>
    <property type="evidence" value="ECO:0007669"/>
    <property type="project" value="UniProtKB-UniRule"/>
</dbReference>
<evidence type="ECO:0000313" key="13">
    <source>
        <dbReference type="WBParaSite" id="TREG1_127960.1"/>
    </source>
</evidence>
<dbReference type="GO" id="GO:0071819">
    <property type="term" value="C:DUBm complex"/>
    <property type="evidence" value="ECO:0007669"/>
    <property type="project" value="UniProtKB-UniRule"/>
</dbReference>
<sequence>MMTLDDKTTRIRAYINEKLESSGEKEKLKDLLRTRLGESGWKETLKSHCRDVIRDRGLENVTVDDLVAEITPIGRRMVPDAVKEELLEEIRSFLSKETEIL</sequence>
<dbReference type="GO" id="GO:0006406">
    <property type="term" value="P:mRNA export from nucleus"/>
    <property type="evidence" value="ECO:0007669"/>
    <property type="project" value="UniProtKB-UniRule"/>
</dbReference>
<dbReference type="AlphaFoldDB" id="A0AA85J6R2"/>
<keyword evidence="12" id="KW-1185">Reference proteome</keyword>
<dbReference type="InterPro" id="IPR018783">
    <property type="entry name" value="TF_ENY2"/>
</dbReference>
<keyword evidence="9 11" id="KW-0804">Transcription</keyword>
<dbReference type="WBParaSite" id="TREG1_127960.1">
    <property type="protein sequence ID" value="TREG1_127960.1"/>
    <property type="gene ID" value="TREG1_127960"/>
</dbReference>
<evidence type="ECO:0000256" key="7">
    <source>
        <dbReference type="ARBA" id="ARBA00023015"/>
    </source>
</evidence>
<dbReference type="PANTHER" id="PTHR12514">
    <property type="entry name" value="ENHANCER OF YELLOW 2 TRANSCRIPTION FACTOR"/>
    <property type="match status" value="1"/>
</dbReference>
<dbReference type="HAMAP" id="MF_03046">
    <property type="entry name" value="ENY2_Sus1"/>
    <property type="match status" value="1"/>
</dbReference>
<evidence type="ECO:0000256" key="3">
    <source>
        <dbReference type="ARBA" id="ARBA00022816"/>
    </source>
</evidence>
<dbReference type="Pfam" id="PF10163">
    <property type="entry name" value="EnY2"/>
    <property type="match status" value="1"/>
</dbReference>